<dbReference type="InterPro" id="IPR032675">
    <property type="entry name" value="LRR_dom_sf"/>
</dbReference>
<accession>A0A9N9SA07</accession>
<dbReference type="Proteomes" id="UP001153620">
    <property type="component" value="Chromosome 4"/>
</dbReference>
<evidence type="ECO:0000313" key="3">
    <source>
        <dbReference type="Proteomes" id="UP001153620"/>
    </source>
</evidence>
<proteinExistence type="predicted"/>
<evidence type="ECO:0000256" key="1">
    <source>
        <dbReference type="SAM" id="MobiDB-lite"/>
    </source>
</evidence>
<gene>
    <name evidence="2" type="ORF">CHIRRI_LOCUS14352</name>
</gene>
<sequence>MKNSEENLNFSEASSEDDEKSTEDDKNNLAIEIDTTLTVKLQNSPMLKNQTAKKRINIEMTSESYFTDNFMSSGHASIDLETQNQTSIVNLPGDVFEVIFKLMQIVGGSNTILRSFVLIIGINSLRKITENPEFFNVPFKNIELDFEHLNNYKEVSIVFEDFKASVETLKLKNVNLKSYHEFSDFIVNSPNIKSLTFENCCIQNLYNEVLPTILSLRTISIINCNENVFKVCQFQTTLVKISIQSDAIELPSELFYKISKNFVNLEHLILLGQGTRSFFDSQNYPLKLKKLEATMLTYNWYIGMKTQRIKFLTSQLGYLKELKIHQFPNDFDGGRVLKFILNHMNLETIYYGKIPLVLHGQKQEVKRFEASETQICSTFEMFEQFPSITSFLLNLSTMDIATQEIEKIVNPRTNLFDWIEEFEVVDNSFPRNIFGVFLGLLNNLRNIKKLTLKTQDININVLLEEFLPKMKKLSEIYITSTDRRYVKRFEVIKAFVPNLKKLCISQELVKEARQIFDGGVEIIGIN</sequence>
<reference evidence="2" key="2">
    <citation type="submission" date="2022-10" db="EMBL/GenBank/DDBJ databases">
        <authorList>
            <consortium name="ENA_rothamsted_submissions"/>
            <consortium name="culmorum"/>
            <person name="King R."/>
        </authorList>
    </citation>
    <scope>NUCLEOTIDE SEQUENCE</scope>
</reference>
<dbReference type="EMBL" id="OU895880">
    <property type="protein sequence ID" value="CAG9811544.1"/>
    <property type="molecule type" value="Genomic_DNA"/>
</dbReference>
<reference evidence="2" key="1">
    <citation type="submission" date="2022-01" db="EMBL/GenBank/DDBJ databases">
        <authorList>
            <person name="King R."/>
        </authorList>
    </citation>
    <scope>NUCLEOTIDE SEQUENCE</scope>
</reference>
<dbReference type="OrthoDB" id="6407489at2759"/>
<keyword evidence="3" id="KW-1185">Reference proteome</keyword>
<feature type="compositionally biased region" description="Polar residues" evidence="1">
    <location>
        <begin position="1"/>
        <end position="10"/>
    </location>
</feature>
<name>A0A9N9SA07_9DIPT</name>
<evidence type="ECO:0000313" key="2">
    <source>
        <dbReference type="EMBL" id="CAG9811544.1"/>
    </source>
</evidence>
<protein>
    <submittedName>
        <fullName evidence="2">Uncharacterized protein</fullName>
    </submittedName>
</protein>
<dbReference type="SUPFAM" id="SSF52047">
    <property type="entry name" value="RNI-like"/>
    <property type="match status" value="1"/>
</dbReference>
<dbReference type="AlphaFoldDB" id="A0A9N9SA07"/>
<feature type="region of interest" description="Disordered" evidence="1">
    <location>
        <begin position="1"/>
        <end position="28"/>
    </location>
</feature>
<organism evidence="2 3">
    <name type="scientific">Chironomus riparius</name>
    <dbReference type="NCBI Taxonomy" id="315576"/>
    <lineage>
        <taxon>Eukaryota</taxon>
        <taxon>Metazoa</taxon>
        <taxon>Ecdysozoa</taxon>
        <taxon>Arthropoda</taxon>
        <taxon>Hexapoda</taxon>
        <taxon>Insecta</taxon>
        <taxon>Pterygota</taxon>
        <taxon>Neoptera</taxon>
        <taxon>Endopterygota</taxon>
        <taxon>Diptera</taxon>
        <taxon>Nematocera</taxon>
        <taxon>Chironomoidea</taxon>
        <taxon>Chironomidae</taxon>
        <taxon>Chironominae</taxon>
        <taxon>Chironomus</taxon>
    </lineage>
</organism>
<dbReference type="Gene3D" id="3.80.10.10">
    <property type="entry name" value="Ribonuclease Inhibitor"/>
    <property type="match status" value="1"/>
</dbReference>